<name>A0ABU6PZ49_9BACL</name>
<protein>
    <submittedName>
        <fullName evidence="9">Sigma-70 family RNA polymerase sigma factor</fullName>
    </submittedName>
</protein>
<organism evidence="9 10">
    <name type="scientific">Paenibacillus chibensis</name>
    <dbReference type="NCBI Taxonomy" id="59846"/>
    <lineage>
        <taxon>Bacteria</taxon>
        <taxon>Bacillati</taxon>
        <taxon>Bacillota</taxon>
        <taxon>Bacilli</taxon>
        <taxon>Bacillales</taxon>
        <taxon>Paenibacillaceae</taxon>
        <taxon>Paenibacillus</taxon>
    </lineage>
</organism>
<keyword evidence="5" id="KW-0804">Transcription</keyword>
<feature type="region of interest" description="Disordered" evidence="6">
    <location>
        <begin position="205"/>
        <end position="226"/>
    </location>
</feature>
<dbReference type="PANTHER" id="PTHR43133:SF8">
    <property type="entry name" value="RNA POLYMERASE SIGMA FACTOR HI_1459-RELATED"/>
    <property type="match status" value="1"/>
</dbReference>
<evidence type="ECO:0000256" key="5">
    <source>
        <dbReference type="ARBA" id="ARBA00023163"/>
    </source>
</evidence>
<dbReference type="SUPFAM" id="SSF88659">
    <property type="entry name" value="Sigma3 and sigma4 domains of RNA polymerase sigma factors"/>
    <property type="match status" value="1"/>
</dbReference>
<feature type="domain" description="RNA polymerase sigma-70 region 2" evidence="7">
    <location>
        <begin position="8"/>
        <end position="75"/>
    </location>
</feature>
<dbReference type="EMBL" id="JARTLD010000063">
    <property type="protein sequence ID" value="MED5020161.1"/>
    <property type="molecule type" value="Genomic_DNA"/>
</dbReference>
<evidence type="ECO:0000256" key="6">
    <source>
        <dbReference type="SAM" id="MobiDB-lite"/>
    </source>
</evidence>
<keyword evidence="3" id="KW-0731">Sigma factor</keyword>
<dbReference type="NCBIfam" id="TIGR02937">
    <property type="entry name" value="sigma70-ECF"/>
    <property type="match status" value="1"/>
</dbReference>
<keyword evidence="10" id="KW-1185">Reference proteome</keyword>
<keyword evidence="2" id="KW-0805">Transcription regulation</keyword>
<evidence type="ECO:0000256" key="4">
    <source>
        <dbReference type="ARBA" id="ARBA00023125"/>
    </source>
</evidence>
<dbReference type="RefSeq" id="WP_328281405.1">
    <property type="nucleotide sequence ID" value="NZ_JARTLD010000063.1"/>
</dbReference>
<dbReference type="InterPro" id="IPR014284">
    <property type="entry name" value="RNA_pol_sigma-70_dom"/>
</dbReference>
<feature type="region of interest" description="Disordered" evidence="6">
    <location>
        <begin position="148"/>
        <end position="167"/>
    </location>
</feature>
<feature type="compositionally biased region" description="Basic and acidic residues" evidence="6">
    <location>
        <begin position="148"/>
        <end position="158"/>
    </location>
</feature>
<dbReference type="Gene3D" id="1.10.1740.10">
    <property type="match status" value="1"/>
</dbReference>
<dbReference type="InterPro" id="IPR013324">
    <property type="entry name" value="RNA_pol_sigma_r3/r4-like"/>
</dbReference>
<dbReference type="Pfam" id="PF04542">
    <property type="entry name" value="Sigma70_r2"/>
    <property type="match status" value="1"/>
</dbReference>
<dbReference type="InterPro" id="IPR007627">
    <property type="entry name" value="RNA_pol_sigma70_r2"/>
</dbReference>
<dbReference type="Proteomes" id="UP001343257">
    <property type="component" value="Unassembled WGS sequence"/>
</dbReference>
<evidence type="ECO:0000259" key="7">
    <source>
        <dbReference type="Pfam" id="PF04542"/>
    </source>
</evidence>
<comment type="similarity">
    <text evidence="1">Belongs to the sigma-70 factor family. ECF subfamily.</text>
</comment>
<evidence type="ECO:0000256" key="2">
    <source>
        <dbReference type="ARBA" id="ARBA00023015"/>
    </source>
</evidence>
<evidence type="ECO:0000313" key="9">
    <source>
        <dbReference type="EMBL" id="MED5020161.1"/>
    </source>
</evidence>
<proteinExistence type="inferred from homology"/>
<evidence type="ECO:0000256" key="1">
    <source>
        <dbReference type="ARBA" id="ARBA00010641"/>
    </source>
</evidence>
<evidence type="ECO:0000259" key="8">
    <source>
        <dbReference type="Pfam" id="PF08281"/>
    </source>
</evidence>
<dbReference type="InterPro" id="IPR013325">
    <property type="entry name" value="RNA_pol_sigma_r2"/>
</dbReference>
<keyword evidence="4" id="KW-0238">DNA-binding</keyword>
<reference evidence="9 10" key="1">
    <citation type="submission" date="2023-03" db="EMBL/GenBank/DDBJ databases">
        <title>Bacillus Genome Sequencing.</title>
        <authorList>
            <person name="Dunlap C."/>
        </authorList>
    </citation>
    <scope>NUCLEOTIDE SEQUENCE [LARGE SCALE GENOMIC DNA]</scope>
    <source>
        <strain evidence="9 10">NRS-52</strain>
    </source>
</reference>
<evidence type="ECO:0000256" key="3">
    <source>
        <dbReference type="ARBA" id="ARBA00023082"/>
    </source>
</evidence>
<gene>
    <name evidence="9" type="ORF">P9847_23110</name>
</gene>
<feature type="domain" description="RNA polymerase sigma factor 70 region 4 type 2" evidence="8">
    <location>
        <begin position="98"/>
        <end position="148"/>
    </location>
</feature>
<dbReference type="Gene3D" id="1.10.10.10">
    <property type="entry name" value="Winged helix-like DNA-binding domain superfamily/Winged helix DNA-binding domain"/>
    <property type="match status" value="1"/>
</dbReference>
<dbReference type="SUPFAM" id="SSF88946">
    <property type="entry name" value="Sigma2 domain of RNA polymerase sigma factors"/>
    <property type="match status" value="1"/>
</dbReference>
<dbReference type="PANTHER" id="PTHR43133">
    <property type="entry name" value="RNA POLYMERASE ECF-TYPE SIGMA FACTO"/>
    <property type="match status" value="1"/>
</dbReference>
<dbReference type="Pfam" id="PF08281">
    <property type="entry name" value="Sigma70_r4_2"/>
    <property type="match status" value="1"/>
</dbReference>
<dbReference type="InterPro" id="IPR013249">
    <property type="entry name" value="RNA_pol_sigma70_r4_t2"/>
</dbReference>
<evidence type="ECO:0000313" key="10">
    <source>
        <dbReference type="Proteomes" id="UP001343257"/>
    </source>
</evidence>
<sequence>MLIHKEMEEMYPKLKYFCLNMTGNSWDAEDLAHDSMVKALKFCQKDPSGKRQASFPLLTTIARNHWVDQLRKRSRESIGQTVEEPSREKSLEQVMSGLDTLMERLTPKQLLVFVLKEIFEYRLSDIAKLIDMNETAVKSLLHRARRTLDEKRNQKEPDEPPAASQEWHQVDADWFQRQLLMAIRMEQPELLQRLAVSLRTAVQAPKSPARLSRRSSSPSSLLLRAA</sequence>
<dbReference type="InterPro" id="IPR039425">
    <property type="entry name" value="RNA_pol_sigma-70-like"/>
</dbReference>
<accession>A0ABU6PZ49</accession>
<comment type="caution">
    <text evidence="9">The sequence shown here is derived from an EMBL/GenBank/DDBJ whole genome shotgun (WGS) entry which is preliminary data.</text>
</comment>
<dbReference type="InterPro" id="IPR036388">
    <property type="entry name" value="WH-like_DNA-bd_sf"/>
</dbReference>